<dbReference type="Pfam" id="PF01146">
    <property type="entry name" value="Caveolin"/>
    <property type="match status" value="1"/>
</dbReference>
<accession>A0AA35QWR2</accession>
<evidence type="ECO:0000313" key="9">
    <source>
        <dbReference type="Proteomes" id="UP001174909"/>
    </source>
</evidence>
<keyword evidence="3 6" id="KW-1003">Cell membrane</keyword>
<proteinExistence type="inferred from homology"/>
<comment type="function">
    <text evidence="6">May act as a scaffolding protein within caveolar membranes. Interacts directly with G-protein alpha subunits and can functionally regulate their activity.</text>
</comment>
<keyword evidence="9" id="KW-1185">Reference proteome</keyword>
<evidence type="ECO:0000256" key="5">
    <source>
        <dbReference type="ARBA" id="ARBA00023136"/>
    </source>
</evidence>
<dbReference type="PANTHER" id="PTHR10844:SF19">
    <property type="entry name" value="CAVEOLIN-2"/>
    <property type="match status" value="1"/>
</dbReference>
<comment type="caution">
    <text evidence="8">The sequence shown here is derived from an EMBL/GenBank/DDBJ whole genome shotgun (WGS) entry which is preliminary data.</text>
</comment>
<dbReference type="EMBL" id="CASHTH010000212">
    <property type="protein sequence ID" value="CAI7994420.1"/>
    <property type="molecule type" value="Genomic_DNA"/>
</dbReference>
<keyword evidence="5 6" id="KW-0472">Membrane</keyword>
<evidence type="ECO:0000256" key="3">
    <source>
        <dbReference type="ARBA" id="ARBA00022475"/>
    </source>
</evidence>
<sequence>MSYDQIKDTGARPLYVQQREAAGYQGANGANNLQHYSSPLPQVDHDQDVENDPSSLPVAHLNLDFKECFREHESTKTVAAYYEVLGLIYKYVKFFTYHTFVLLFGVFFVIAYAIFNGVLSFFHVWIYGPTAKMLLVGVYALAPLVVAPFCAMYRPLVDVHARIFRQIRIRISKPTPNQTSNI</sequence>
<dbReference type="InterPro" id="IPR001612">
    <property type="entry name" value="Caveolin"/>
</dbReference>
<name>A0AA35QWR2_GEOBA</name>
<dbReference type="PANTHER" id="PTHR10844">
    <property type="entry name" value="CAVEOLIN"/>
    <property type="match status" value="1"/>
</dbReference>
<evidence type="ECO:0000256" key="1">
    <source>
        <dbReference type="ARBA" id="ARBA00004202"/>
    </source>
</evidence>
<dbReference type="GO" id="GO:0060090">
    <property type="term" value="F:molecular adaptor activity"/>
    <property type="evidence" value="ECO:0007669"/>
    <property type="project" value="TreeGrafter"/>
</dbReference>
<feature type="transmembrane region" description="Helical" evidence="7">
    <location>
        <begin position="100"/>
        <end position="127"/>
    </location>
</feature>
<keyword evidence="7" id="KW-1133">Transmembrane helix</keyword>
<comment type="subcellular location">
    <subcellularLocation>
        <location evidence="1 6">Cell membrane</location>
        <topology evidence="1 6">Peripheral membrane protein</topology>
    </subcellularLocation>
    <subcellularLocation>
        <location evidence="6">Golgi apparatus membrane</location>
        <topology evidence="6">Peripheral membrane protein</topology>
    </subcellularLocation>
    <subcellularLocation>
        <location evidence="6">Membrane</location>
        <location evidence="6">Caveola</location>
        <topology evidence="6">Peripheral membrane protein</topology>
    </subcellularLocation>
</comment>
<reference evidence="8" key="1">
    <citation type="submission" date="2023-03" db="EMBL/GenBank/DDBJ databases">
        <authorList>
            <person name="Steffen K."/>
            <person name="Cardenas P."/>
        </authorList>
    </citation>
    <scope>NUCLEOTIDE SEQUENCE</scope>
</reference>
<evidence type="ECO:0000256" key="6">
    <source>
        <dbReference type="RuleBase" id="RU000680"/>
    </source>
</evidence>
<dbReference type="GO" id="GO:0070836">
    <property type="term" value="P:caveola assembly"/>
    <property type="evidence" value="ECO:0007669"/>
    <property type="project" value="InterPro"/>
</dbReference>
<feature type="transmembrane region" description="Helical" evidence="7">
    <location>
        <begin position="133"/>
        <end position="153"/>
    </location>
</feature>
<gene>
    <name evidence="8" type="ORF">GBAR_LOCUS1443</name>
</gene>
<evidence type="ECO:0000313" key="8">
    <source>
        <dbReference type="EMBL" id="CAI7994420.1"/>
    </source>
</evidence>
<protein>
    <recommendedName>
        <fullName evidence="6">Caveolin</fullName>
    </recommendedName>
</protein>
<keyword evidence="4 6" id="KW-0333">Golgi apparatus</keyword>
<evidence type="ECO:0000256" key="4">
    <source>
        <dbReference type="ARBA" id="ARBA00023034"/>
    </source>
</evidence>
<evidence type="ECO:0000256" key="7">
    <source>
        <dbReference type="SAM" id="Phobius"/>
    </source>
</evidence>
<keyword evidence="7" id="KW-0812">Transmembrane</keyword>
<organism evidence="8 9">
    <name type="scientific">Geodia barretti</name>
    <name type="common">Barrett's horny sponge</name>
    <dbReference type="NCBI Taxonomy" id="519541"/>
    <lineage>
        <taxon>Eukaryota</taxon>
        <taxon>Metazoa</taxon>
        <taxon>Porifera</taxon>
        <taxon>Demospongiae</taxon>
        <taxon>Heteroscleromorpha</taxon>
        <taxon>Tetractinellida</taxon>
        <taxon>Astrophorina</taxon>
        <taxon>Geodiidae</taxon>
        <taxon>Geodia</taxon>
    </lineage>
</organism>
<comment type="similarity">
    <text evidence="2 6">Belongs to the caveolin family.</text>
</comment>
<dbReference type="GO" id="GO:0005901">
    <property type="term" value="C:caveola"/>
    <property type="evidence" value="ECO:0007669"/>
    <property type="project" value="UniProtKB-SubCell"/>
</dbReference>
<dbReference type="AlphaFoldDB" id="A0AA35QWR2"/>
<dbReference type="GO" id="GO:0000139">
    <property type="term" value="C:Golgi membrane"/>
    <property type="evidence" value="ECO:0007669"/>
    <property type="project" value="UniProtKB-SubCell"/>
</dbReference>
<evidence type="ECO:0000256" key="2">
    <source>
        <dbReference type="ARBA" id="ARBA00010988"/>
    </source>
</evidence>
<dbReference type="Proteomes" id="UP001174909">
    <property type="component" value="Unassembled WGS sequence"/>
</dbReference>